<feature type="transmembrane region" description="Helical" evidence="1">
    <location>
        <begin position="76"/>
        <end position="104"/>
    </location>
</feature>
<sequence length="143" mass="16325">MGGSSSSHHPSPDMMDHHHQFPDMNVLFKDIHKMIQVADDMHRMTDYIMDLRNLTILMFLMSALGELIALERGSLLIFLVVNLIYFCKKSIFPGILCFLCLRAYTRSKSRKRKRSFVRNASPSILYSIPKTEITANGNGTMSV</sequence>
<protein>
    <submittedName>
        <fullName evidence="2">Uncharacterized protein</fullName>
    </submittedName>
</protein>
<reference evidence="2 3" key="1">
    <citation type="journal article" date="2017" name="Curr. Biol.">
        <title>Genome architecture and evolution of a unichromosomal asexual nematode.</title>
        <authorList>
            <person name="Fradin H."/>
            <person name="Zegar C."/>
            <person name="Gutwein M."/>
            <person name="Lucas J."/>
            <person name="Kovtun M."/>
            <person name="Corcoran D."/>
            <person name="Baugh L.R."/>
            <person name="Kiontke K."/>
            <person name="Gunsalus K."/>
            <person name="Fitch D.H."/>
            <person name="Piano F."/>
        </authorList>
    </citation>
    <scope>NUCLEOTIDE SEQUENCE [LARGE SCALE GENOMIC DNA]</scope>
    <source>
        <strain evidence="2">PF1309</strain>
    </source>
</reference>
<name>A0A2A2JUV5_9BILA</name>
<keyword evidence="1" id="KW-1133">Transmembrane helix</keyword>
<evidence type="ECO:0000313" key="2">
    <source>
        <dbReference type="EMBL" id="PAV65448.1"/>
    </source>
</evidence>
<accession>A0A2A2JUV5</accession>
<dbReference type="OrthoDB" id="5858966at2759"/>
<feature type="transmembrane region" description="Helical" evidence="1">
    <location>
        <begin position="51"/>
        <end position="70"/>
    </location>
</feature>
<dbReference type="Proteomes" id="UP000218231">
    <property type="component" value="Unassembled WGS sequence"/>
</dbReference>
<comment type="caution">
    <text evidence="2">The sequence shown here is derived from an EMBL/GenBank/DDBJ whole genome shotgun (WGS) entry which is preliminary data.</text>
</comment>
<dbReference type="AlphaFoldDB" id="A0A2A2JUV5"/>
<keyword evidence="1" id="KW-0472">Membrane</keyword>
<dbReference type="EMBL" id="LIAE01010208">
    <property type="protein sequence ID" value="PAV65448.1"/>
    <property type="molecule type" value="Genomic_DNA"/>
</dbReference>
<organism evidence="2 3">
    <name type="scientific">Diploscapter pachys</name>
    <dbReference type="NCBI Taxonomy" id="2018661"/>
    <lineage>
        <taxon>Eukaryota</taxon>
        <taxon>Metazoa</taxon>
        <taxon>Ecdysozoa</taxon>
        <taxon>Nematoda</taxon>
        <taxon>Chromadorea</taxon>
        <taxon>Rhabditida</taxon>
        <taxon>Rhabditina</taxon>
        <taxon>Rhabditomorpha</taxon>
        <taxon>Rhabditoidea</taxon>
        <taxon>Rhabditidae</taxon>
        <taxon>Diploscapter</taxon>
    </lineage>
</organism>
<keyword evidence="1" id="KW-0812">Transmembrane</keyword>
<gene>
    <name evidence="2" type="ORF">WR25_12537</name>
</gene>
<keyword evidence="3" id="KW-1185">Reference proteome</keyword>
<evidence type="ECO:0000256" key="1">
    <source>
        <dbReference type="SAM" id="Phobius"/>
    </source>
</evidence>
<proteinExistence type="predicted"/>
<evidence type="ECO:0000313" key="3">
    <source>
        <dbReference type="Proteomes" id="UP000218231"/>
    </source>
</evidence>